<keyword evidence="4 6" id="KW-1133">Transmembrane helix</keyword>
<feature type="transmembrane region" description="Helical" evidence="6">
    <location>
        <begin position="153"/>
        <end position="172"/>
    </location>
</feature>
<dbReference type="PANTHER" id="PTHR42770:SF16">
    <property type="entry name" value="AMINO ACID PERMEASE"/>
    <property type="match status" value="1"/>
</dbReference>
<dbReference type="AlphaFoldDB" id="A0A4P6ZL91"/>
<reference evidence="9" key="1">
    <citation type="submission" date="2018-12" db="EMBL/GenBank/DDBJ databases">
        <title>A new species of lactobacillus.</title>
        <authorList>
            <person name="Jian Y."/>
            <person name="Xin L."/>
            <person name="Hong Z.J."/>
            <person name="Ming L.Z."/>
            <person name="Hong X.Z."/>
        </authorList>
    </citation>
    <scope>NUCLEOTIDE SEQUENCE [LARGE SCALE GENOMIC DNA]</scope>
    <source>
        <strain evidence="9">HSLZ-75</strain>
    </source>
</reference>
<evidence type="ECO:0000256" key="5">
    <source>
        <dbReference type="ARBA" id="ARBA00023136"/>
    </source>
</evidence>
<evidence type="ECO:0000256" key="4">
    <source>
        <dbReference type="ARBA" id="ARBA00022989"/>
    </source>
</evidence>
<feature type="transmembrane region" description="Helical" evidence="6">
    <location>
        <begin position="45"/>
        <end position="65"/>
    </location>
</feature>
<feature type="signal peptide" evidence="7">
    <location>
        <begin position="1"/>
        <end position="29"/>
    </location>
</feature>
<dbReference type="PIRSF" id="PIRSF006060">
    <property type="entry name" value="AA_transporter"/>
    <property type="match status" value="1"/>
</dbReference>
<evidence type="ECO:0000256" key="2">
    <source>
        <dbReference type="ARBA" id="ARBA00022475"/>
    </source>
</evidence>
<proteinExistence type="predicted"/>
<gene>
    <name evidence="8" type="ORF">ELX58_04655</name>
</gene>
<keyword evidence="5 6" id="KW-0472">Membrane</keyword>
<dbReference type="Gene3D" id="1.20.1740.10">
    <property type="entry name" value="Amino acid/polyamine transporter I"/>
    <property type="match status" value="1"/>
</dbReference>
<name>A0A4P6ZL91_9LACO</name>
<evidence type="ECO:0000313" key="9">
    <source>
        <dbReference type="Proteomes" id="UP000294321"/>
    </source>
</evidence>
<feature type="transmembrane region" description="Helical" evidence="6">
    <location>
        <begin position="329"/>
        <end position="349"/>
    </location>
</feature>
<evidence type="ECO:0000256" key="3">
    <source>
        <dbReference type="ARBA" id="ARBA00022692"/>
    </source>
</evidence>
<evidence type="ECO:0000256" key="1">
    <source>
        <dbReference type="ARBA" id="ARBA00004651"/>
    </source>
</evidence>
<dbReference type="PANTHER" id="PTHR42770">
    <property type="entry name" value="AMINO ACID TRANSPORTER-RELATED"/>
    <property type="match status" value="1"/>
</dbReference>
<dbReference type="EMBL" id="CP034726">
    <property type="protein sequence ID" value="QBP18438.1"/>
    <property type="molecule type" value="Genomic_DNA"/>
</dbReference>
<keyword evidence="9" id="KW-1185">Reference proteome</keyword>
<feature type="transmembrane region" description="Helical" evidence="6">
    <location>
        <begin position="227"/>
        <end position="250"/>
    </location>
</feature>
<protein>
    <submittedName>
        <fullName evidence="8">APC family permease</fullName>
    </submittedName>
</protein>
<dbReference type="Pfam" id="PF13520">
    <property type="entry name" value="AA_permease_2"/>
    <property type="match status" value="1"/>
</dbReference>
<feature type="transmembrane region" description="Helical" evidence="6">
    <location>
        <begin position="396"/>
        <end position="417"/>
    </location>
</feature>
<dbReference type="Proteomes" id="UP000294321">
    <property type="component" value="Chromosome"/>
</dbReference>
<feature type="transmembrane region" description="Helical" evidence="6">
    <location>
        <begin position="192"/>
        <end position="215"/>
    </location>
</feature>
<keyword evidence="3 6" id="KW-0812">Transmembrane</keyword>
<dbReference type="RefSeq" id="WP_133441997.1">
    <property type="nucleotide sequence ID" value="NZ_CP034726.1"/>
</dbReference>
<dbReference type="InterPro" id="IPR050367">
    <property type="entry name" value="APC_superfamily"/>
</dbReference>
<evidence type="ECO:0000313" key="8">
    <source>
        <dbReference type="EMBL" id="QBP18438.1"/>
    </source>
</evidence>
<feature type="transmembrane region" description="Helical" evidence="6">
    <location>
        <begin position="86"/>
        <end position="108"/>
    </location>
</feature>
<dbReference type="KEGG" id="lji:ELX58_04655"/>
<evidence type="ECO:0000256" key="7">
    <source>
        <dbReference type="SAM" id="SignalP"/>
    </source>
</evidence>
<feature type="transmembrane region" description="Helical" evidence="6">
    <location>
        <begin position="423"/>
        <end position="440"/>
    </location>
</feature>
<sequence length="453" mass="48687">MTHTKGHKINALEAFALSLATMAPTGSMAGNTGPGAKFAGVNLPLSFLIAAIAMLLVATGFYEMSKRVAADGSIYAYNRVALGEHWGFVSGWIIMLSYTVLSVAMAGQAGMYASLVLKNIGIQLSSAMCGFIILIIMLLILSHGIKLTSNISLVTEALAVTFLLVMSIIIIAKGGDQGITIKPFIPSTSFSGIGQGVVYTVLCFVGFEVVCTVATRCKEPKKAVPHALLATIFGGMAIFVFVSYAVVIGYGTGHIGTLAASQTPLNSLAVRFMGPEMAFVVDLAIFISCFGADLCVTNAAIYMYYALGEHHYLPKSLGVFNTKHNAPSHAVYTVLAISIVLYALVAFKFGAVNDYLYYVTLGALCMIVIYMLSCVGSFVFFRKHKDIKHSFIKHDFAPIVGFVVLVFPLISNIYPVPQFPLNLMPYAVLVWGVIGYFMSVHHTKSSYKSISSK</sequence>
<feature type="transmembrane region" description="Helical" evidence="6">
    <location>
        <begin position="120"/>
        <end position="141"/>
    </location>
</feature>
<accession>A0A4P6ZL91</accession>
<keyword evidence="7" id="KW-0732">Signal</keyword>
<dbReference type="GO" id="GO:0005886">
    <property type="term" value="C:plasma membrane"/>
    <property type="evidence" value="ECO:0007669"/>
    <property type="project" value="UniProtKB-SubCell"/>
</dbReference>
<feature type="chain" id="PRO_5020540677" evidence="7">
    <location>
        <begin position="30"/>
        <end position="453"/>
    </location>
</feature>
<feature type="transmembrane region" description="Helical" evidence="6">
    <location>
        <begin position="355"/>
        <end position="381"/>
    </location>
</feature>
<dbReference type="InterPro" id="IPR002293">
    <property type="entry name" value="AA/rel_permease1"/>
</dbReference>
<dbReference type="GO" id="GO:0022857">
    <property type="term" value="F:transmembrane transporter activity"/>
    <property type="evidence" value="ECO:0007669"/>
    <property type="project" value="InterPro"/>
</dbReference>
<feature type="transmembrane region" description="Helical" evidence="6">
    <location>
        <begin position="283"/>
        <end position="308"/>
    </location>
</feature>
<comment type="subcellular location">
    <subcellularLocation>
        <location evidence="1">Cell membrane</location>
        <topology evidence="1">Multi-pass membrane protein</topology>
    </subcellularLocation>
</comment>
<organism evidence="8 9">
    <name type="scientific">Acetilactobacillus jinshanensis</name>
    <dbReference type="NCBI Taxonomy" id="1720083"/>
    <lineage>
        <taxon>Bacteria</taxon>
        <taxon>Bacillati</taxon>
        <taxon>Bacillota</taxon>
        <taxon>Bacilli</taxon>
        <taxon>Lactobacillales</taxon>
        <taxon>Lactobacillaceae</taxon>
        <taxon>Acetilactobacillus</taxon>
    </lineage>
</organism>
<evidence type="ECO:0000256" key="6">
    <source>
        <dbReference type="SAM" id="Phobius"/>
    </source>
</evidence>
<dbReference type="OrthoDB" id="9762947at2"/>
<keyword evidence="2" id="KW-1003">Cell membrane</keyword>